<dbReference type="EMBL" id="CATQJL010000305">
    <property type="protein sequence ID" value="CAJ0601123.1"/>
    <property type="molecule type" value="Genomic_DNA"/>
</dbReference>
<accession>A0AA36GZB5</accession>
<evidence type="ECO:0000313" key="1">
    <source>
        <dbReference type="EMBL" id="CAJ0601123.1"/>
    </source>
</evidence>
<protein>
    <submittedName>
        <fullName evidence="1">Uncharacterized protein</fullName>
    </submittedName>
</protein>
<keyword evidence="2" id="KW-1185">Reference proteome</keyword>
<comment type="caution">
    <text evidence="1">The sequence shown here is derived from an EMBL/GenBank/DDBJ whole genome shotgun (WGS) entry which is preliminary data.</text>
</comment>
<organism evidence="1 2">
    <name type="scientific">Cylicocyclus nassatus</name>
    <name type="common">Nematode worm</name>
    <dbReference type="NCBI Taxonomy" id="53992"/>
    <lineage>
        <taxon>Eukaryota</taxon>
        <taxon>Metazoa</taxon>
        <taxon>Ecdysozoa</taxon>
        <taxon>Nematoda</taxon>
        <taxon>Chromadorea</taxon>
        <taxon>Rhabditida</taxon>
        <taxon>Rhabditina</taxon>
        <taxon>Rhabditomorpha</taxon>
        <taxon>Strongyloidea</taxon>
        <taxon>Strongylidae</taxon>
        <taxon>Cylicocyclus</taxon>
    </lineage>
</organism>
<evidence type="ECO:0000313" key="2">
    <source>
        <dbReference type="Proteomes" id="UP001176961"/>
    </source>
</evidence>
<reference evidence="1" key="1">
    <citation type="submission" date="2023-07" db="EMBL/GenBank/DDBJ databases">
        <authorList>
            <consortium name="CYATHOMIX"/>
        </authorList>
    </citation>
    <scope>NUCLEOTIDE SEQUENCE</scope>
    <source>
        <strain evidence="1">N/A</strain>
    </source>
</reference>
<sequence>MTAGGYPLVGPFDKNYWVSTGFLDGNVDLFRFILEKSKETYSMYYNCYTNRHAGTPTDRVSGLYGWFKRDKAHFSFRNGWEVAQAFDIEEEGMLSSSVGSTRW</sequence>
<gene>
    <name evidence="1" type="ORF">CYNAS_LOCUS13106</name>
</gene>
<dbReference type="AlphaFoldDB" id="A0AA36GZB5"/>
<proteinExistence type="predicted"/>
<name>A0AA36GZB5_CYLNA</name>
<dbReference type="Proteomes" id="UP001176961">
    <property type="component" value="Unassembled WGS sequence"/>
</dbReference>